<evidence type="ECO:0000256" key="1">
    <source>
        <dbReference type="ARBA" id="ARBA00012231"/>
    </source>
</evidence>
<reference evidence="10" key="1">
    <citation type="submission" date="2018-06" db="EMBL/GenBank/DDBJ databases">
        <title>Genome assembly of Danube salmon.</title>
        <authorList>
            <person name="Macqueen D.J."/>
            <person name="Gundappa M.K."/>
        </authorList>
    </citation>
    <scope>NUCLEOTIDE SEQUENCE [LARGE SCALE GENOMIC DNA]</scope>
</reference>
<dbReference type="Gene3D" id="3.30.590.10">
    <property type="entry name" value="Glutamine synthetase/guanido kinase, catalytic domain"/>
    <property type="match status" value="1"/>
</dbReference>
<dbReference type="SUPFAM" id="SSF55931">
    <property type="entry name" value="Glutamine synthetase/guanido kinase"/>
    <property type="match status" value="1"/>
</dbReference>
<dbReference type="EC" id="2.7.3.2" evidence="1"/>
<dbReference type="PANTHER" id="PTHR11547:SF23">
    <property type="entry name" value="CREATINE KINASE B-TYPE"/>
    <property type="match status" value="1"/>
</dbReference>
<dbReference type="GO" id="GO:0005524">
    <property type="term" value="F:ATP binding"/>
    <property type="evidence" value="ECO:0007669"/>
    <property type="project" value="UniProtKB-UniRule"/>
</dbReference>
<comment type="catalytic activity">
    <reaction evidence="6">
        <text>creatine + ATP = N-phosphocreatine + ADP + H(+)</text>
        <dbReference type="Rhea" id="RHEA:17157"/>
        <dbReference type="ChEBI" id="CHEBI:15378"/>
        <dbReference type="ChEBI" id="CHEBI:30616"/>
        <dbReference type="ChEBI" id="CHEBI:57947"/>
        <dbReference type="ChEBI" id="CHEBI:58092"/>
        <dbReference type="ChEBI" id="CHEBI:456216"/>
        <dbReference type="EC" id="2.7.3.2"/>
    </reaction>
    <physiologicalReaction direction="left-to-right" evidence="6">
        <dbReference type="Rhea" id="RHEA:17158"/>
    </physiologicalReaction>
</comment>
<evidence type="ECO:0000256" key="5">
    <source>
        <dbReference type="ARBA" id="ARBA00022840"/>
    </source>
</evidence>
<feature type="binding site" evidence="7">
    <location>
        <position position="53"/>
    </location>
    <ligand>
        <name>ATP</name>
        <dbReference type="ChEBI" id="CHEBI:30616"/>
    </ligand>
</feature>
<dbReference type="AlphaFoldDB" id="A0A4W5KV48"/>
<evidence type="ECO:0000256" key="7">
    <source>
        <dbReference type="PROSITE-ProRule" id="PRU00843"/>
    </source>
</evidence>
<dbReference type="InterPro" id="IPR022414">
    <property type="entry name" value="ATP-guanido_PTrfase_cat"/>
</dbReference>
<feature type="binding site" evidence="7">
    <location>
        <position position="13"/>
    </location>
    <ligand>
        <name>ATP</name>
        <dbReference type="ChEBI" id="CHEBI:30616"/>
    </ligand>
</feature>
<dbReference type="GO" id="GO:0005615">
    <property type="term" value="C:extracellular space"/>
    <property type="evidence" value="ECO:0007669"/>
    <property type="project" value="TreeGrafter"/>
</dbReference>
<evidence type="ECO:0000313" key="10">
    <source>
        <dbReference type="Proteomes" id="UP000314982"/>
    </source>
</evidence>
<evidence type="ECO:0000259" key="8">
    <source>
        <dbReference type="PROSITE" id="PS51510"/>
    </source>
</evidence>
<keyword evidence="2 7" id="KW-0808">Transferase</keyword>
<comment type="caution">
    <text evidence="7">Lacks conserved residue(s) required for the propagation of feature annotation.</text>
</comment>
<dbReference type="InterPro" id="IPR014746">
    <property type="entry name" value="Gln_synth/guanido_kin_cat_dom"/>
</dbReference>
<keyword evidence="5 7" id="KW-0067">ATP-binding</keyword>
<dbReference type="Pfam" id="PF00217">
    <property type="entry name" value="ATP-gua_Ptrans"/>
    <property type="match status" value="1"/>
</dbReference>
<dbReference type="GO" id="GO:0046314">
    <property type="term" value="P:phosphocreatine biosynthetic process"/>
    <property type="evidence" value="ECO:0007669"/>
    <property type="project" value="InterPro"/>
</dbReference>
<dbReference type="PANTHER" id="PTHR11547">
    <property type="entry name" value="ARGININE OR CREATINE KINASE"/>
    <property type="match status" value="1"/>
</dbReference>
<evidence type="ECO:0000256" key="2">
    <source>
        <dbReference type="ARBA" id="ARBA00022679"/>
    </source>
</evidence>
<name>A0A4W5KV48_9TELE</name>
<dbReference type="GeneTree" id="ENSGT00950000182772"/>
<dbReference type="PROSITE" id="PS51510">
    <property type="entry name" value="PHOSPHAGEN_KINASE_C"/>
    <property type="match status" value="1"/>
</dbReference>
<feature type="domain" description="Phosphagen kinase C-terminal" evidence="8">
    <location>
        <begin position="1"/>
        <end position="108"/>
    </location>
</feature>
<comment type="similarity">
    <text evidence="7">Belongs to the ATP:guanido phosphotransferase family.</text>
</comment>
<sequence>MTNAEQERLIADHFLFDKMLDAGMARDWPDARGIWHNDAKSFLVWVNEEDHLRVISMEKGGNMKEVFRRFCVALTRVRTGTQTILTWHKNTPKTIETQGDNYKNINFG</sequence>
<reference evidence="9" key="2">
    <citation type="submission" date="2025-08" db="UniProtKB">
        <authorList>
            <consortium name="Ensembl"/>
        </authorList>
    </citation>
    <scope>IDENTIFICATION</scope>
</reference>
<keyword evidence="4 7" id="KW-0418">Kinase</keyword>
<dbReference type="STRING" id="62062.ENSHHUP00000020577"/>
<dbReference type="Proteomes" id="UP000314982">
    <property type="component" value="Unassembled WGS sequence"/>
</dbReference>
<accession>A0A4W5KV48</accession>
<evidence type="ECO:0000256" key="4">
    <source>
        <dbReference type="ARBA" id="ARBA00022777"/>
    </source>
</evidence>
<organism evidence="9 10">
    <name type="scientific">Hucho hucho</name>
    <name type="common">huchen</name>
    <dbReference type="NCBI Taxonomy" id="62062"/>
    <lineage>
        <taxon>Eukaryota</taxon>
        <taxon>Metazoa</taxon>
        <taxon>Chordata</taxon>
        <taxon>Craniata</taxon>
        <taxon>Vertebrata</taxon>
        <taxon>Euteleostomi</taxon>
        <taxon>Actinopterygii</taxon>
        <taxon>Neopterygii</taxon>
        <taxon>Teleostei</taxon>
        <taxon>Protacanthopterygii</taxon>
        <taxon>Salmoniformes</taxon>
        <taxon>Salmonidae</taxon>
        <taxon>Salmoninae</taxon>
        <taxon>Hucho</taxon>
    </lineage>
</organism>
<evidence type="ECO:0000256" key="6">
    <source>
        <dbReference type="ARBA" id="ARBA00048857"/>
    </source>
</evidence>
<keyword evidence="10" id="KW-1185">Reference proteome</keyword>
<protein>
    <recommendedName>
        <fullName evidence="1">creatine kinase</fullName>
        <ecNumber evidence="1">2.7.3.2</ecNumber>
    </recommendedName>
</protein>
<dbReference type="Ensembl" id="ENSHHUT00000021344.1">
    <property type="protein sequence ID" value="ENSHHUP00000020577.1"/>
    <property type="gene ID" value="ENSHHUG00000012880.1"/>
</dbReference>
<dbReference type="InterPro" id="IPR000749">
    <property type="entry name" value="ATP-guanido_PTrfase"/>
</dbReference>
<evidence type="ECO:0000256" key="3">
    <source>
        <dbReference type="ARBA" id="ARBA00022741"/>
    </source>
</evidence>
<proteinExistence type="inferred from homology"/>
<reference evidence="9" key="3">
    <citation type="submission" date="2025-09" db="UniProtKB">
        <authorList>
            <consortium name="Ensembl"/>
        </authorList>
    </citation>
    <scope>IDENTIFICATION</scope>
</reference>
<dbReference type="GO" id="GO:0004111">
    <property type="term" value="F:creatine kinase activity"/>
    <property type="evidence" value="ECO:0007669"/>
    <property type="project" value="UniProtKB-EC"/>
</dbReference>
<keyword evidence="3 7" id="KW-0547">Nucleotide-binding</keyword>
<evidence type="ECO:0000313" key="9">
    <source>
        <dbReference type="Ensembl" id="ENSHHUP00000020577.1"/>
    </source>
</evidence>